<keyword evidence="3" id="KW-1185">Reference proteome</keyword>
<dbReference type="InterPro" id="IPR036865">
    <property type="entry name" value="CRAL-TRIO_dom_sf"/>
</dbReference>
<dbReference type="PANTHER" id="PTHR45808">
    <property type="entry name" value="RHO GTPASE-ACTIVATING PROTEIN 68F"/>
    <property type="match status" value="1"/>
</dbReference>
<protein>
    <recommendedName>
        <fullName evidence="1">Rho-GAP domain-containing protein</fullName>
    </recommendedName>
</protein>
<dbReference type="Gene3D" id="1.10.555.10">
    <property type="entry name" value="Rho GTPase activation protein"/>
    <property type="match status" value="1"/>
</dbReference>
<dbReference type="InterPro" id="IPR001251">
    <property type="entry name" value="CRAL-TRIO_dom"/>
</dbReference>
<gene>
    <name evidence="2" type="ORF">BGZ99_008959</name>
</gene>
<dbReference type="InterPro" id="IPR000198">
    <property type="entry name" value="RhoGAP_dom"/>
</dbReference>
<dbReference type="PANTHER" id="PTHR45808:SF2">
    <property type="entry name" value="RHO GTPASE-ACTIVATING PROTEIN 68F"/>
    <property type="match status" value="1"/>
</dbReference>
<sequence>MNRLGVDYESRPIVVICACYLPDPAAVDYDTILKVVLAQLEQFVENDYTVVLFSGGAVYRPGWKWLFKAYRSLNRRYKKNLKALYIVHPSTWPRIILGTMNAVTRQVINHAISLTSDLHSWMFEMNPKFGAKVHYMDNLSQLARVVPLNQIRIPAAVYQHNLNFEDTITLPESGQDNETKVFGAPLERLMGLDGELGLPKFVQDCIANLTQNGLYVEGLFRRSPNSTMLKQVRSALDRGYPINLAEYDIHISAVLFKLYLRELPESIFPVSIYPRLLQQKRGVSNDGNETDDKQQTVAEFIRSEVLSEVTHNNLVLMMEVFRLLKLVADRHESNKMTSSNLALVMSPNLVRHADVMQEIALSSVSSKDKNSIVDGALTLGTVVKVMIEGYDEIF</sequence>
<dbReference type="PROSITE" id="PS50238">
    <property type="entry name" value="RHOGAP"/>
    <property type="match status" value="1"/>
</dbReference>
<dbReference type="GO" id="GO:0005096">
    <property type="term" value="F:GTPase activator activity"/>
    <property type="evidence" value="ECO:0007669"/>
    <property type="project" value="TreeGrafter"/>
</dbReference>
<dbReference type="Gene3D" id="3.40.525.10">
    <property type="entry name" value="CRAL-TRIO lipid binding domain"/>
    <property type="match status" value="1"/>
</dbReference>
<dbReference type="GO" id="GO:0005737">
    <property type="term" value="C:cytoplasm"/>
    <property type="evidence" value="ECO:0007669"/>
    <property type="project" value="TreeGrafter"/>
</dbReference>
<feature type="domain" description="Rho-GAP" evidence="1">
    <location>
        <begin position="184"/>
        <end position="394"/>
    </location>
</feature>
<dbReference type="CDD" id="cd00159">
    <property type="entry name" value="RhoGAP"/>
    <property type="match status" value="1"/>
</dbReference>
<dbReference type="SUPFAM" id="SSF52087">
    <property type="entry name" value="CRAL/TRIO domain"/>
    <property type="match status" value="1"/>
</dbReference>
<dbReference type="GO" id="GO:0007264">
    <property type="term" value="P:small GTPase-mediated signal transduction"/>
    <property type="evidence" value="ECO:0007669"/>
    <property type="project" value="TreeGrafter"/>
</dbReference>
<dbReference type="OrthoDB" id="19923at2759"/>
<reference evidence="2" key="1">
    <citation type="journal article" date="2020" name="Fungal Divers.">
        <title>Resolving the Mortierellaceae phylogeny through synthesis of multi-gene phylogenetics and phylogenomics.</title>
        <authorList>
            <person name="Vandepol N."/>
            <person name="Liber J."/>
            <person name="Desiro A."/>
            <person name="Na H."/>
            <person name="Kennedy M."/>
            <person name="Barry K."/>
            <person name="Grigoriev I.V."/>
            <person name="Miller A.N."/>
            <person name="O'Donnell K."/>
            <person name="Stajich J.E."/>
            <person name="Bonito G."/>
        </authorList>
    </citation>
    <scope>NUCLEOTIDE SEQUENCE</scope>
    <source>
        <strain evidence="2">REB-010B</strain>
    </source>
</reference>
<evidence type="ECO:0000313" key="2">
    <source>
        <dbReference type="EMBL" id="KAG0313349.1"/>
    </source>
</evidence>
<evidence type="ECO:0000313" key="3">
    <source>
        <dbReference type="Proteomes" id="UP000738325"/>
    </source>
</evidence>
<dbReference type="EMBL" id="JAAAIP010000722">
    <property type="protein sequence ID" value="KAG0313349.1"/>
    <property type="molecule type" value="Genomic_DNA"/>
</dbReference>
<dbReference type="SUPFAM" id="SSF48350">
    <property type="entry name" value="GTPase activation domain, GAP"/>
    <property type="match status" value="1"/>
</dbReference>
<evidence type="ECO:0000259" key="1">
    <source>
        <dbReference type="PROSITE" id="PS50238"/>
    </source>
</evidence>
<dbReference type="Pfam" id="PF13716">
    <property type="entry name" value="CRAL_TRIO_2"/>
    <property type="match status" value="1"/>
</dbReference>
<dbReference type="Pfam" id="PF00620">
    <property type="entry name" value="RhoGAP"/>
    <property type="match status" value="1"/>
</dbReference>
<comment type="caution">
    <text evidence="2">The sequence shown here is derived from an EMBL/GenBank/DDBJ whole genome shotgun (WGS) entry which is preliminary data.</text>
</comment>
<organism evidence="2 3">
    <name type="scientific">Dissophora globulifera</name>
    <dbReference type="NCBI Taxonomy" id="979702"/>
    <lineage>
        <taxon>Eukaryota</taxon>
        <taxon>Fungi</taxon>
        <taxon>Fungi incertae sedis</taxon>
        <taxon>Mucoromycota</taxon>
        <taxon>Mortierellomycotina</taxon>
        <taxon>Mortierellomycetes</taxon>
        <taxon>Mortierellales</taxon>
        <taxon>Mortierellaceae</taxon>
        <taxon>Dissophora</taxon>
    </lineage>
</organism>
<dbReference type="CDD" id="cd00170">
    <property type="entry name" value="SEC14"/>
    <property type="match status" value="1"/>
</dbReference>
<dbReference type="InterPro" id="IPR008936">
    <property type="entry name" value="Rho_GTPase_activation_prot"/>
</dbReference>
<dbReference type="Proteomes" id="UP000738325">
    <property type="component" value="Unassembled WGS sequence"/>
</dbReference>
<name>A0A9P6R5Y0_9FUNG</name>
<proteinExistence type="predicted"/>
<accession>A0A9P6R5Y0</accession>
<dbReference type="AlphaFoldDB" id="A0A9P6R5Y0"/>
<dbReference type="SMART" id="SM00324">
    <property type="entry name" value="RhoGAP"/>
    <property type="match status" value="1"/>
</dbReference>